<dbReference type="GO" id="GO:0004674">
    <property type="term" value="F:protein serine/threonine kinase activity"/>
    <property type="evidence" value="ECO:0007669"/>
    <property type="project" value="UniProtKB-KW"/>
</dbReference>
<dbReference type="AlphaFoldDB" id="A0A1R2B2U0"/>
<dbReference type="OrthoDB" id="4062651at2759"/>
<evidence type="ECO:0000256" key="3">
    <source>
        <dbReference type="ARBA" id="ARBA00022679"/>
    </source>
</evidence>
<feature type="compositionally biased region" description="Basic and acidic residues" evidence="9">
    <location>
        <begin position="626"/>
        <end position="638"/>
    </location>
</feature>
<comment type="catalytic activity">
    <reaction evidence="8">
        <text>L-seryl-[protein] + ATP = O-phospho-L-seryl-[protein] + ADP + H(+)</text>
        <dbReference type="Rhea" id="RHEA:17989"/>
        <dbReference type="Rhea" id="RHEA-COMP:9863"/>
        <dbReference type="Rhea" id="RHEA-COMP:11604"/>
        <dbReference type="ChEBI" id="CHEBI:15378"/>
        <dbReference type="ChEBI" id="CHEBI:29999"/>
        <dbReference type="ChEBI" id="CHEBI:30616"/>
        <dbReference type="ChEBI" id="CHEBI:83421"/>
        <dbReference type="ChEBI" id="CHEBI:456216"/>
        <dbReference type="EC" id="2.7.11.1"/>
    </reaction>
</comment>
<evidence type="ECO:0000313" key="12">
    <source>
        <dbReference type="Proteomes" id="UP000187209"/>
    </source>
</evidence>
<protein>
    <recommendedName>
        <fullName evidence="1">non-specific serine/threonine protein kinase</fullName>
        <ecNumber evidence="1">2.7.11.1</ecNumber>
    </recommendedName>
</protein>
<dbReference type="Proteomes" id="UP000187209">
    <property type="component" value="Unassembled WGS sequence"/>
</dbReference>
<dbReference type="Gene3D" id="1.10.510.10">
    <property type="entry name" value="Transferase(Phosphotransferase) domain 1"/>
    <property type="match status" value="1"/>
</dbReference>
<feature type="compositionally biased region" description="Basic and acidic residues" evidence="9">
    <location>
        <begin position="801"/>
        <end position="834"/>
    </location>
</feature>
<keyword evidence="4" id="KW-0547">Nucleotide-binding</keyword>
<dbReference type="PANTHER" id="PTHR43671:SF98">
    <property type="entry name" value="SERINE_THREONINE-PROTEIN KINASE NEK11"/>
    <property type="match status" value="1"/>
</dbReference>
<feature type="compositionally biased region" description="Basic residues" evidence="9">
    <location>
        <begin position="770"/>
        <end position="780"/>
    </location>
</feature>
<feature type="compositionally biased region" description="Basic and acidic residues" evidence="9">
    <location>
        <begin position="664"/>
        <end position="679"/>
    </location>
</feature>
<sequence>MENYSERDLNLDKARVLYNRQNKIIIYHTRLSNGKEIVVKKQMISNLDEGNNLLREGYAMALLHHHSIIKIHSTLLGGSIKGAFDYILLIMDYYPEGDLENEIKRRISLNEKWNDDELNLIFFNLIEGFAYMQENNIAHRDIKPQNILKNGNIYVISDFGNAFKTEKKLSDIAGTPAYLSPNLRKAYQNYHKGFSLENFDHNAFKSDVFSLGLVFLYMASLESILDLATTDETVYLENLAKKINRLTCNQEIIYLIGRMLAFNEENRPDFLDVADYYNLNTNACSIEIKDKKIESDLPKSGINMNYFTNVTDGNQNNIVSYSENNSYNGYAYIYDNPNTNYINRIENQQFYNPDRIQGFENYYSSNNYYMMNQVLYQFQNCDILREFKNIISNPLKMNFKWKVWVNEEYLKNKILENMKKWMIELDESSLSIVMKLKAKFRICIWEFYYKCKICDSPIMDIQTAKKSSCLGYLHVDCIKKCARYYRDNSYISINFYCITCTKMHCFDFKYFNLCQNCHIKCTYFKHFVNNYICLDCLKYLSGFPSYYIQLSTYFTEMDGNQYDLCFYCNSFAELLNNESFQVCYNCAINLLENMIFKNKEVIDLNSLNEESNCENNLNTKNIFSDPENKPDEAEEKSRKNIFNDPENKLDEAEEKSRKNIFSDPENKPDEAEEKSRKNSESSISKSNIKLKSSKILNPKHSPKFIVENSEILNPKHLPELTVENSEILSPKHLPELIVENSNTSKDDILNSLKHNIAPENLENPQPTSKKSLKKNNFNKKRSSEKNSKEPHENTSTEIETAQEKIDTKSEKEKYQVNEKIDTKIVKEKGEEQKKAKANTNTKPKTNYNVSIKKSIKKK</sequence>
<dbReference type="SMART" id="SM00220">
    <property type="entry name" value="S_TKc"/>
    <property type="match status" value="1"/>
</dbReference>
<dbReference type="EC" id="2.7.11.1" evidence="1"/>
<feature type="compositionally biased region" description="Low complexity" evidence="9">
    <location>
        <begin position="837"/>
        <end position="846"/>
    </location>
</feature>
<dbReference type="EMBL" id="MPUH01001022">
    <property type="protein sequence ID" value="OMJ71113.1"/>
    <property type="molecule type" value="Genomic_DNA"/>
</dbReference>
<keyword evidence="5" id="KW-0418">Kinase</keyword>
<evidence type="ECO:0000256" key="4">
    <source>
        <dbReference type="ARBA" id="ARBA00022741"/>
    </source>
</evidence>
<keyword evidence="12" id="KW-1185">Reference proteome</keyword>
<keyword evidence="6" id="KW-0067">ATP-binding</keyword>
<dbReference type="PROSITE" id="PS50011">
    <property type="entry name" value="PROTEIN_KINASE_DOM"/>
    <property type="match status" value="1"/>
</dbReference>
<comment type="catalytic activity">
    <reaction evidence="7">
        <text>L-threonyl-[protein] + ATP = O-phospho-L-threonyl-[protein] + ADP + H(+)</text>
        <dbReference type="Rhea" id="RHEA:46608"/>
        <dbReference type="Rhea" id="RHEA-COMP:11060"/>
        <dbReference type="Rhea" id="RHEA-COMP:11605"/>
        <dbReference type="ChEBI" id="CHEBI:15378"/>
        <dbReference type="ChEBI" id="CHEBI:30013"/>
        <dbReference type="ChEBI" id="CHEBI:30616"/>
        <dbReference type="ChEBI" id="CHEBI:61977"/>
        <dbReference type="ChEBI" id="CHEBI:456216"/>
        <dbReference type="EC" id="2.7.11.1"/>
    </reaction>
</comment>
<gene>
    <name evidence="11" type="ORF">SteCoe_30764</name>
</gene>
<dbReference type="SUPFAM" id="SSF56112">
    <property type="entry name" value="Protein kinase-like (PK-like)"/>
    <property type="match status" value="1"/>
</dbReference>
<dbReference type="InterPro" id="IPR011009">
    <property type="entry name" value="Kinase-like_dom_sf"/>
</dbReference>
<dbReference type="InterPro" id="IPR000719">
    <property type="entry name" value="Prot_kinase_dom"/>
</dbReference>
<feature type="region of interest" description="Disordered" evidence="9">
    <location>
        <begin position="617"/>
        <end position="686"/>
    </location>
</feature>
<keyword evidence="3" id="KW-0808">Transferase</keyword>
<evidence type="ECO:0000313" key="11">
    <source>
        <dbReference type="EMBL" id="OMJ71113.1"/>
    </source>
</evidence>
<comment type="caution">
    <text evidence="11">The sequence shown here is derived from an EMBL/GenBank/DDBJ whole genome shotgun (WGS) entry which is preliminary data.</text>
</comment>
<evidence type="ECO:0000256" key="7">
    <source>
        <dbReference type="ARBA" id="ARBA00047899"/>
    </source>
</evidence>
<name>A0A1R2B2U0_9CILI</name>
<dbReference type="InterPro" id="IPR050660">
    <property type="entry name" value="NEK_Ser/Thr_kinase"/>
</dbReference>
<evidence type="ECO:0000256" key="6">
    <source>
        <dbReference type="ARBA" id="ARBA00022840"/>
    </source>
</evidence>
<dbReference type="GO" id="GO:0005524">
    <property type="term" value="F:ATP binding"/>
    <property type="evidence" value="ECO:0007669"/>
    <property type="project" value="UniProtKB-KW"/>
</dbReference>
<reference evidence="11 12" key="1">
    <citation type="submission" date="2016-11" db="EMBL/GenBank/DDBJ databases">
        <title>The macronuclear genome of Stentor coeruleus: a giant cell with tiny introns.</title>
        <authorList>
            <person name="Slabodnick M."/>
            <person name="Ruby J.G."/>
            <person name="Reiff S.B."/>
            <person name="Swart E.C."/>
            <person name="Gosai S."/>
            <person name="Prabakaran S."/>
            <person name="Witkowska E."/>
            <person name="Larue G.E."/>
            <person name="Fisher S."/>
            <person name="Freeman R.M."/>
            <person name="Gunawardena J."/>
            <person name="Chu W."/>
            <person name="Stover N.A."/>
            <person name="Gregory B.D."/>
            <person name="Nowacki M."/>
            <person name="Derisi J."/>
            <person name="Roy S.W."/>
            <person name="Marshall W.F."/>
            <person name="Sood P."/>
        </authorList>
    </citation>
    <scope>NUCLEOTIDE SEQUENCE [LARGE SCALE GENOMIC DNA]</scope>
    <source>
        <strain evidence="11">WM001</strain>
    </source>
</reference>
<feature type="compositionally biased region" description="Basic and acidic residues" evidence="9">
    <location>
        <begin position="781"/>
        <end position="794"/>
    </location>
</feature>
<evidence type="ECO:0000256" key="8">
    <source>
        <dbReference type="ARBA" id="ARBA00048679"/>
    </source>
</evidence>
<evidence type="ECO:0000256" key="5">
    <source>
        <dbReference type="ARBA" id="ARBA00022777"/>
    </source>
</evidence>
<proteinExistence type="predicted"/>
<evidence type="ECO:0000259" key="10">
    <source>
        <dbReference type="PROSITE" id="PS50011"/>
    </source>
</evidence>
<dbReference type="PANTHER" id="PTHR43671">
    <property type="entry name" value="SERINE/THREONINE-PROTEIN KINASE NEK"/>
    <property type="match status" value="1"/>
</dbReference>
<evidence type="ECO:0000256" key="1">
    <source>
        <dbReference type="ARBA" id="ARBA00012513"/>
    </source>
</evidence>
<feature type="compositionally biased region" description="Basic and acidic residues" evidence="9">
    <location>
        <begin position="645"/>
        <end position="657"/>
    </location>
</feature>
<feature type="domain" description="Protein kinase" evidence="10">
    <location>
        <begin position="1"/>
        <end position="279"/>
    </location>
</feature>
<evidence type="ECO:0000256" key="9">
    <source>
        <dbReference type="SAM" id="MobiDB-lite"/>
    </source>
</evidence>
<dbReference type="CDD" id="cd00180">
    <property type="entry name" value="PKc"/>
    <property type="match status" value="1"/>
</dbReference>
<evidence type="ECO:0000256" key="2">
    <source>
        <dbReference type="ARBA" id="ARBA00022527"/>
    </source>
</evidence>
<keyword evidence="2" id="KW-0723">Serine/threonine-protein kinase</keyword>
<accession>A0A1R2B2U0</accession>
<feature type="region of interest" description="Disordered" evidence="9">
    <location>
        <begin position="753"/>
        <end position="858"/>
    </location>
</feature>
<organism evidence="11 12">
    <name type="scientific">Stentor coeruleus</name>
    <dbReference type="NCBI Taxonomy" id="5963"/>
    <lineage>
        <taxon>Eukaryota</taxon>
        <taxon>Sar</taxon>
        <taxon>Alveolata</taxon>
        <taxon>Ciliophora</taxon>
        <taxon>Postciliodesmatophora</taxon>
        <taxon>Heterotrichea</taxon>
        <taxon>Heterotrichida</taxon>
        <taxon>Stentoridae</taxon>
        <taxon>Stentor</taxon>
    </lineage>
</organism>
<dbReference type="Pfam" id="PF00069">
    <property type="entry name" value="Pkinase"/>
    <property type="match status" value="1"/>
</dbReference>